<protein>
    <submittedName>
        <fullName evidence="1">Uncharacterized protein</fullName>
    </submittedName>
</protein>
<dbReference type="EMBL" id="MJBS01000126">
    <property type="protein sequence ID" value="OHE93186.1"/>
    <property type="molecule type" value="Genomic_DNA"/>
</dbReference>
<keyword evidence="2" id="KW-1185">Reference proteome</keyword>
<accession>A0A1G4AVR1</accession>
<evidence type="ECO:0000313" key="1">
    <source>
        <dbReference type="EMBL" id="OHE93186.1"/>
    </source>
</evidence>
<evidence type="ECO:0000313" key="2">
    <source>
        <dbReference type="Proteomes" id="UP000176998"/>
    </source>
</evidence>
<dbReference type="RefSeq" id="XP_022470352.1">
    <property type="nucleotide sequence ID" value="XM_022623127.1"/>
</dbReference>
<sequence>MNNTTADTSCLAEGREAQNLTGKNSVRTLRMQVLITSYVSSFADGQVPSEACWNSLLSLKQALEKLSHHFSKAEFHTIPTEVVVQPYAASMLPGEPHLLDLCSLRNRAVGAIHRPAHPCVKCCIQARSLNR</sequence>
<dbReference type="AlphaFoldDB" id="A0A1G4AVR1"/>
<proteinExistence type="predicted"/>
<organism evidence="1 2">
    <name type="scientific">Colletotrichum orchidophilum</name>
    <dbReference type="NCBI Taxonomy" id="1209926"/>
    <lineage>
        <taxon>Eukaryota</taxon>
        <taxon>Fungi</taxon>
        <taxon>Dikarya</taxon>
        <taxon>Ascomycota</taxon>
        <taxon>Pezizomycotina</taxon>
        <taxon>Sordariomycetes</taxon>
        <taxon>Hypocreomycetidae</taxon>
        <taxon>Glomerellales</taxon>
        <taxon>Glomerellaceae</taxon>
        <taxon>Colletotrichum</taxon>
    </lineage>
</organism>
<reference evidence="1 2" key="1">
    <citation type="submission" date="2016-09" db="EMBL/GenBank/DDBJ databases">
        <authorList>
            <person name="Capua I."/>
            <person name="De Benedictis P."/>
            <person name="Joannis T."/>
            <person name="Lombin L.H."/>
            <person name="Cattoli G."/>
        </authorList>
    </citation>
    <scope>NUCLEOTIDE SEQUENCE [LARGE SCALE GENOMIC DNA]</scope>
    <source>
        <strain evidence="1 2">IMI 309357</strain>
    </source>
</reference>
<dbReference type="GeneID" id="34564637"/>
<dbReference type="Proteomes" id="UP000176998">
    <property type="component" value="Unassembled WGS sequence"/>
</dbReference>
<comment type="caution">
    <text evidence="1">The sequence shown here is derived from an EMBL/GenBank/DDBJ whole genome shotgun (WGS) entry which is preliminary data.</text>
</comment>
<gene>
    <name evidence="1" type="ORF">CORC01_11503</name>
</gene>
<name>A0A1G4AVR1_9PEZI</name>